<dbReference type="AlphaFoldDB" id="A0A5A7NSR2"/>
<sequence length="89" mass="9585">MYPTAWQDKAAAKKTTSRPPALRYTTDQPARAGSHMVSRPSIRSMKTSKGPVDGKMTTAAYMPATAIRIPGSNHWLETSLAGRRGSVAP</sequence>
<proteinExistence type="predicted"/>
<evidence type="ECO:0000313" key="2">
    <source>
        <dbReference type="EMBL" id="GER22937.1"/>
    </source>
</evidence>
<organism evidence="2 3">
    <name type="scientific">Zafaria cholistanensis</name>
    <dbReference type="NCBI Taxonomy" id="1682741"/>
    <lineage>
        <taxon>Bacteria</taxon>
        <taxon>Bacillati</taxon>
        <taxon>Actinomycetota</taxon>
        <taxon>Actinomycetes</taxon>
        <taxon>Micrococcales</taxon>
        <taxon>Micrococcaceae</taxon>
        <taxon>Zafaria</taxon>
    </lineage>
</organism>
<dbReference type="EMBL" id="BKDJ01000006">
    <property type="protein sequence ID" value="GER22937.1"/>
    <property type="molecule type" value="Genomic_DNA"/>
</dbReference>
<protein>
    <submittedName>
        <fullName evidence="2">Uncharacterized protein</fullName>
    </submittedName>
</protein>
<name>A0A5A7NSR2_9MICC</name>
<keyword evidence="3" id="KW-1185">Reference proteome</keyword>
<comment type="caution">
    <text evidence="2">The sequence shown here is derived from an EMBL/GenBank/DDBJ whole genome shotgun (WGS) entry which is preliminary data.</text>
</comment>
<reference evidence="2 3" key="1">
    <citation type="submission" date="2019-09" db="EMBL/GenBank/DDBJ databases">
        <title>Arthrobacter zafarii sp. nov., a moderately thermotolerant and halotolerant actinobacterium isolated from Cholistan desert soil of Pakistan.</title>
        <authorList>
            <person name="Amin A."/>
            <person name="Ahmed I."/>
            <person name="Khalid N."/>
            <person name="Schumann P."/>
            <person name="Busse H.J."/>
            <person name="Khan I.U."/>
            <person name="Li S."/>
            <person name="Li W.J."/>
        </authorList>
    </citation>
    <scope>NUCLEOTIDE SEQUENCE [LARGE SCALE GENOMIC DNA]</scope>
    <source>
        <strain evidence="2 3">NCCP-1664</strain>
    </source>
</reference>
<evidence type="ECO:0000313" key="3">
    <source>
        <dbReference type="Proteomes" id="UP000325307"/>
    </source>
</evidence>
<evidence type="ECO:0000256" key="1">
    <source>
        <dbReference type="SAM" id="MobiDB-lite"/>
    </source>
</evidence>
<feature type="region of interest" description="Disordered" evidence="1">
    <location>
        <begin position="1"/>
        <end position="54"/>
    </location>
</feature>
<dbReference type="Proteomes" id="UP000325307">
    <property type="component" value="Unassembled WGS sequence"/>
</dbReference>
<gene>
    <name evidence="2" type="ORF">NCCP1664_14330</name>
</gene>
<accession>A0A5A7NSR2</accession>